<dbReference type="Proteomes" id="UP000295727">
    <property type="component" value="Chromosome 2"/>
</dbReference>
<organism evidence="2 3">
    <name type="scientific">Paraburkholderia pallida</name>
    <dbReference type="NCBI Taxonomy" id="2547399"/>
    <lineage>
        <taxon>Bacteria</taxon>
        <taxon>Pseudomonadati</taxon>
        <taxon>Pseudomonadota</taxon>
        <taxon>Betaproteobacteria</taxon>
        <taxon>Burkholderiales</taxon>
        <taxon>Burkholderiaceae</taxon>
        <taxon>Paraburkholderia</taxon>
    </lineage>
</organism>
<keyword evidence="3" id="KW-1185">Reference proteome</keyword>
<protein>
    <submittedName>
        <fullName evidence="2">Uncharacterized protein</fullName>
    </submittedName>
</protein>
<dbReference type="EMBL" id="CP038149">
    <property type="protein sequence ID" value="QBQ99694.1"/>
    <property type="molecule type" value="Genomic_DNA"/>
</dbReference>
<accession>A0A4P7CZL2</accession>
<proteinExistence type="predicted"/>
<evidence type="ECO:0000256" key="1">
    <source>
        <dbReference type="SAM" id="MobiDB-lite"/>
    </source>
</evidence>
<evidence type="ECO:0000313" key="3">
    <source>
        <dbReference type="Proteomes" id="UP000295727"/>
    </source>
</evidence>
<dbReference type="AlphaFoldDB" id="A0A4P7CZL2"/>
<name>A0A4P7CZL2_9BURK</name>
<evidence type="ECO:0000313" key="2">
    <source>
        <dbReference type="EMBL" id="QBQ99694.1"/>
    </source>
</evidence>
<dbReference type="RefSeq" id="WP_134752669.1">
    <property type="nucleotide sequence ID" value="NZ_CP038149.1"/>
</dbReference>
<sequence length="118" mass="13732">MAVSIGFCGDCPLHRGQGQDFNRKHPTGGHRARPAPFAPRHEIAGIQPRFSRDSNRANIEKYPHRMRAQMRRYVSFRFLKYYLSHLKSNENRFSDEGKKNAAREPRKTDEKRPPLVKG</sequence>
<gene>
    <name evidence="2" type="ORF">E1956_21325</name>
</gene>
<reference evidence="2 3" key="1">
    <citation type="submission" date="2019-03" db="EMBL/GenBank/DDBJ databases">
        <title>Paraburkholderia sp. 7MH5, isolated from subtropical forest soil.</title>
        <authorList>
            <person name="Gao Z.-H."/>
            <person name="Qiu L.-H."/>
        </authorList>
    </citation>
    <scope>NUCLEOTIDE SEQUENCE [LARGE SCALE GENOMIC DNA]</scope>
    <source>
        <strain evidence="2 3">7MH5</strain>
    </source>
</reference>
<feature type="region of interest" description="Disordered" evidence="1">
    <location>
        <begin position="90"/>
        <end position="118"/>
    </location>
</feature>
<dbReference type="KEGG" id="ppai:E1956_21325"/>